<dbReference type="EMBL" id="MHIM01000009">
    <property type="protein sequence ID" value="OGY52976.1"/>
    <property type="molecule type" value="Genomic_DNA"/>
</dbReference>
<protein>
    <submittedName>
        <fullName evidence="1">Uncharacterized protein</fullName>
    </submittedName>
</protein>
<proteinExistence type="predicted"/>
<name>A0A1G1YMD8_9BACT</name>
<dbReference type="AlphaFoldDB" id="A0A1G1YMD8"/>
<sequence>MVIGWVLSKCENIAIAAAKLIRIQPHGWEYFIMLLAEYPWLLSQGMKASVRKNIVGGRDGVCPVSTSHSEFTQTCLPAGRYCGL</sequence>
<accession>A0A1G1YMD8</accession>
<reference evidence="1 2" key="1">
    <citation type="journal article" date="2016" name="Nat. Commun.">
        <title>Thousands of microbial genomes shed light on interconnected biogeochemical processes in an aquifer system.</title>
        <authorList>
            <person name="Anantharaman K."/>
            <person name="Brown C.T."/>
            <person name="Hug L.A."/>
            <person name="Sharon I."/>
            <person name="Castelle C.J."/>
            <person name="Probst A.J."/>
            <person name="Thomas B.C."/>
            <person name="Singh A."/>
            <person name="Wilkins M.J."/>
            <person name="Karaoz U."/>
            <person name="Brodie E.L."/>
            <person name="Williams K.H."/>
            <person name="Hubbard S.S."/>
            <person name="Banfield J.F."/>
        </authorList>
    </citation>
    <scope>NUCLEOTIDE SEQUENCE [LARGE SCALE GENOMIC DNA]</scope>
</reference>
<evidence type="ECO:0000313" key="1">
    <source>
        <dbReference type="EMBL" id="OGY52976.1"/>
    </source>
</evidence>
<comment type="caution">
    <text evidence="1">The sequence shown here is derived from an EMBL/GenBank/DDBJ whole genome shotgun (WGS) entry which is preliminary data.</text>
</comment>
<dbReference type="Proteomes" id="UP000177376">
    <property type="component" value="Unassembled WGS sequence"/>
</dbReference>
<evidence type="ECO:0000313" key="2">
    <source>
        <dbReference type="Proteomes" id="UP000177376"/>
    </source>
</evidence>
<organism evidence="1 2">
    <name type="scientific">Candidatus Buchananbacteria bacterium RIFCSPLOWO2_01_FULL_39_33</name>
    <dbReference type="NCBI Taxonomy" id="1797543"/>
    <lineage>
        <taxon>Bacteria</taxon>
        <taxon>Candidatus Buchananiibacteriota</taxon>
    </lineage>
</organism>
<gene>
    <name evidence="1" type="ORF">A3A02_04530</name>
</gene>